<dbReference type="GO" id="GO:0046872">
    <property type="term" value="F:metal ion binding"/>
    <property type="evidence" value="ECO:0007669"/>
    <property type="project" value="UniProtKB-UniRule"/>
</dbReference>
<dbReference type="GO" id="GO:0000166">
    <property type="term" value="F:nucleotide binding"/>
    <property type="evidence" value="ECO:0007669"/>
    <property type="project" value="UniProtKB-KW"/>
</dbReference>
<keyword evidence="8 9" id="KW-0378">Hydrolase</keyword>
<dbReference type="SUPFAM" id="SSF64167">
    <property type="entry name" value="SurE-like"/>
    <property type="match status" value="1"/>
</dbReference>
<name>D9SVR2_CLOC7</name>
<evidence type="ECO:0000256" key="5">
    <source>
        <dbReference type="ARBA" id="ARBA00022490"/>
    </source>
</evidence>
<evidence type="ECO:0000313" key="12">
    <source>
        <dbReference type="Proteomes" id="UP000002730"/>
    </source>
</evidence>
<comment type="catalytic activity">
    <reaction evidence="1 9">
        <text>a ribonucleoside 5'-phosphate + H2O = a ribonucleoside + phosphate</text>
        <dbReference type="Rhea" id="RHEA:12484"/>
        <dbReference type="ChEBI" id="CHEBI:15377"/>
        <dbReference type="ChEBI" id="CHEBI:18254"/>
        <dbReference type="ChEBI" id="CHEBI:43474"/>
        <dbReference type="ChEBI" id="CHEBI:58043"/>
        <dbReference type="EC" id="3.1.3.5"/>
    </reaction>
</comment>
<dbReference type="STRING" id="573061.Clocel_3445"/>
<dbReference type="GO" id="GO:0004309">
    <property type="term" value="F:exopolyphosphatase activity"/>
    <property type="evidence" value="ECO:0007669"/>
    <property type="project" value="TreeGrafter"/>
</dbReference>
<dbReference type="EC" id="3.1.3.5" evidence="9"/>
<protein>
    <recommendedName>
        <fullName evidence="9">5'-nucleotidase SurE</fullName>
        <ecNumber evidence="9">3.1.3.5</ecNumber>
    </recommendedName>
    <alternativeName>
        <fullName evidence="9">Nucleoside 5'-monophosphate phosphohydrolase</fullName>
    </alternativeName>
</protein>
<dbReference type="InterPro" id="IPR036523">
    <property type="entry name" value="SurE-like_sf"/>
</dbReference>
<accession>D9SVR2</accession>
<feature type="binding site" evidence="9">
    <location>
        <position position="96"/>
    </location>
    <ligand>
        <name>a divalent metal cation</name>
        <dbReference type="ChEBI" id="CHEBI:60240"/>
    </ligand>
</feature>
<dbReference type="GO" id="GO:0005737">
    <property type="term" value="C:cytoplasm"/>
    <property type="evidence" value="ECO:0007669"/>
    <property type="project" value="UniProtKB-SubCell"/>
</dbReference>
<comment type="cofactor">
    <cofactor evidence="9">
        <name>a divalent metal cation</name>
        <dbReference type="ChEBI" id="CHEBI:60240"/>
    </cofactor>
    <text evidence="9">Binds 1 divalent metal cation per subunit.</text>
</comment>
<dbReference type="Pfam" id="PF01975">
    <property type="entry name" value="SurE"/>
    <property type="match status" value="1"/>
</dbReference>
<dbReference type="InterPro" id="IPR002828">
    <property type="entry name" value="SurE-like_Pase/nucleotidase"/>
</dbReference>
<dbReference type="Gene3D" id="3.40.1210.10">
    <property type="entry name" value="Survival protein SurE-like phosphatase/nucleotidase"/>
    <property type="match status" value="1"/>
</dbReference>
<comment type="cofactor">
    <cofactor evidence="2">
        <name>Mg(2+)</name>
        <dbReference type="ChEBI" id="CHEBI:18420"/>
    </cofactor>
</comment>
<proteinExistence type="inferred from homology"/>
<keyword evidence="12" id="KW-1185">Reference proteome</keyword>
<keyword evidence="5 9" id="KW-0963">Cytoplasm</keyword>
<dbReference type="NCBIfam" id="TIGR00087">
    <property type="entry name" value="surE"/>
    <property type="match status" value="1"/>
</dbReference>
<evidence type="ECO:0000256" key="1">
    <source>
        <dbReference type="ARBA" id="ARBA00000815"/>
    </source>
</evidence>
<feature type="binding site" evidence="9">
    <location>
        <position position="8"/>
    </location>
    <ligand>
        <name>a divalent metal cation</name>
        <dbReference type="ChEBI" id="CHEBI:60240"/>
    </ligand>
</feature>
<comment type="function">
    <text evidence="9">Nucleotidase that shows phosphatase activity on nucleoside 5'-monophosphates.</text>
</comment>
<evidence type="ECO:0000256" key="2">
    <source>
        <dbReference type="ARBA" id="ARBA00001946"/>
    </source>
</evidence>
<dbReference type="HAMAP" id="MF_00060">
    <property type="entry name" value="SurE"/>
    <property type="match status" value="1"/>
</dbReference>
<dbReference type="NCBIfam" id="NF010543">
    <property type="entry name" value="PRK13933.1"/>
    <property type="match status" value="1"/>
</dbReference>
<feature type="domain" description="Survival protein SurE-like phosphatase/nucleotidase" evidence="10">
    <location>
        <begin position="4"/>
        <end position="185"/>
    </location>
</feature>
<evidence type="ECO:0000259" key="10">
    <source>
        <dbReference type="Pfam" id="PF01975"/>
    </source>
</evidence>
<dbReference type="PANTHER" id="PTHR30457:SF12">
    <property type="entry name" value="5'_3'-NUCLEOTIDASE SURE"/>
    <property type="match status" value="1"/>
</dbReference>
<dbReference type="GO" id="GO:0008253">
    <property type="term" value="F:5'-nucleotidase activity"/>
    <property type="evidence" value="ECO:0007669"/>
    <property type="project" value="UniProtKB-UniRule"/>
</dbReference>
<organism evidence="11 12">
    <name type="scientific">Clostridium cellulovorans (strain ATCC 35296 / DSM 3052 / OCM 3 / 743B)</name>
    <dbReference type="NCBI Taxonomy" id="573061"/>
    <lineage>
        <taxon>Bacteria</taxon>
        <taxon>Bacillati</taxon>
        <taxon>Bacillota</taxon>
        <taxon>Clostridia</taxon>
        <taxon>Eubacteriales</taxon>
        <taxon>Clostridiaceae</taxon>
        <taxon>Clostridium</taxon>
    </lineage>
</organism>
<feature type="binding site" evidence="9">
    <location>
        <position position="9"/>
    </location>
    <ligand>
        <name>a divalent metal cation</name>
        <dbReference type="ChEBI" id="CHEBI:60240"/>
    </ligand>
</feature>
<feature type="binding site" evidence="9">
    <location>
        <position position="39"/>
    </location>
    <ligand>
        <name>a divalent metal cation</name>
        <dbReference type="ChEBI" id="CHEBI:60240"/>
    </ligand>
</feature>
<reference evidence="11 12" key="1">
    <citation type="submission" date="2010-08" db="EMBL/GenBank/DDBJ databases">
        <title>Complete sequence of Clostridium cellulovorans 743B.</title>
        <authorList>
            <consortium name="US DOE Joint Genome Institute"/>
            <person name="Lucas S."/>
            <person name="Copeland A."/>
            <person name="Lapidus A."/>
            <person name="Cheng J.-F."/>
            <person name="Bruce D."/>
            <person name="Goodwin L."/>
            <person name="Pitluck S."/>
            <person name="Chertkov O."/>
            <person name="Detter J.C."/>
            <person name="Han C."/>
            <person name="Tapia R."/>
            <person name="Land M."/>
            <person name="Hauser L."/>
            <person name="Chang Y.-J."/>
            <person name="Jeffries C."/>
            <person name="Kyrpides N."/>
            <person name="Ivanova N."/>
            <person name="Mikhailova N."/>
            <person name="Hemme C.L."/>
            <person name="Woyke T."/>
        </authorList>
    </citation>
    <scope>NUCLEOTIDE SEQUENCE [LARGE SCALE GENOMIC DNA]</scope>
    <source>
        <strain evidence="12">ATCC 35296 / DSM 3052 / OCM 3 / 743B</strain>
    </source>
</reference>
<keyword evidence="6 9" id="KW-0479">Metal-binding</keyword>
<dbReference type="FunFam" id="3.40.1210.10:FF:000001">
    <property type="entry name" value="5'/3'-nucleotidase SurE"/>
    <property type="match status" value="1"/>
</dbReference>
<dbReference type="GO" id="GO:0008254">
    <property type="term" value="F:3'-nucleotidase activity"/>
    <property type="evidence" value="ECO:0007669"/>
    <property type="project" value="TreeGrafter"/>
</dbReference>
<evidence type="ECO:0000256" key="4">
    <source>
        <dbReference type="ARBA" id="ARBA00011062"/>
    </source>
</evidence>
<gene>
    <name evidence="9" type="primary">surE</name>
    <name evidence="11" type="ordered locus">Clocel_3445</name>
</gene>
<sequence length="249" mass="27228">MRLLIVNDDGINARGIQILAKELHKHHEVIVAAPNVQRSASSHSITLNSTLTIKEEIVPEVDCPTYSINGTPADCTRLAVEKLMNFEVDLVISGINDGYNLGTDVLYSGTVSAAIEAAVVGVPAIAISCDGTEEGFRRGAEYALKVIEKLKDNKLSENIVLNVNIPKTEAVKGIKICSMGERIYKDVFFETLSEEGSRTYDIKGTPCDSDDETTDVGIITKGYVTVTPLHYDLTNYNILKETEKVFSEE</sequence>
<evidence type="ECO:0000256" key="8">
    <source>
        <dbReference type="ARBA" id="ARBA00022801"/>
    </source>
</evidence>
<comment type="subcellular location">
    <subcellularLocation>
        <location evidence="3 9">Cytoplasm</location>
    </subcellularLocation>
</comment>
<evidence type="ECO:0000256" key="9">
    <source>
        <dbReference type="HAMAP-Rule" id="MF_00060"/>
    </source>
</evidence>
<evidence type="ECO:0000256" key="3">
    <source>
        <dbReference type="ARBA" id="ARBA00004496"/>
    </source>
</evidence>
<dbReference type="RefSeq" id="WP_010073522.1">
    <property type="nucleotide sequence ID" value="NC_014393.1"/>
</dbReference>
<dbReference type="EMBL" id="CP002160">
    <property type="protein sequence ID" value="ADL53123.1"/>
    <property type="molecule type" value="Genomic_DNA"/>
</dbReference>
<evidence type="ECO:0000256" key="6">
    <source>
        <dbReference type="ARBA" id="ARBA00022723"/>
    </source>
</evidence>
<dbReference type="PANTHER" id="PTHR30457">
    <property type="entry name" value="5'-NUCLEOTIDASE SURE"/>
    <property type="match status" value="1"/>
</dbReference>
<comment type="similarity">
    <text evidence="4 9">Belongs to the SurE nucleotidase family.</text>
</comment>
<dbReference type="KEGG" id="ccb:Clocel_3445"/>
<dbReference type="Proteomes" id="UP000002730">
    <property type="component" value="Chromosome"/>
</dbReference>
<dbReference type="eggNOG" id="COG0496">
    <property type="taxonomic scope" value="Bacteria"/>
</dbReference>
<dbReference type="HOGENOM" id="CLU_045192_1_3_9"/>
<dbReference type="OrthoDB" id="9780815at2"/>
<evidence type="ECO:0000313" key="11">
    <source>
        <dbReference type="EMBL" id="ADL53123.1"/>
    </source>
</evidence>
<evidence type="ECO:0000256" key="7">
    <source>
        <dbReference type="ARBA" id="ARBA00022741"/>
    </source>
</evidence>
<keyword evidence="7 9" id="KW-0547">Nucleotide-binding</keyword>
<dbReference type="InterPro" id="IPR030048">
    <property type="entry name" value="SurE"/>
</dbReference>
<dbReference type="AlphaFoldDB" id="D9SVR2"/>